<dbReference type="EMBL" id="BOPG01000024">
    <property type="protein sequence ID" value="GIJ56363.1"/>
    <property type="molecule type" value="Genomic_DNA"/>
</dbReference>
<name>A0A8J3Z7K6_9ACTN</name>
<comment type="caution">
    <text evidence="3">The sequence shown here is derived from an EMBL/GenBank/DDBJ whole genome shotgun (WGS) entry which is preliminary data.</text>
</comment>
<evidence type="ECO:0000259" key="2">
    <source>
        <dbReference type="Pfam" id="PF00975"/>
    </source>
</evidence>
<dbReference type="Proteomes" id="UP000612585">
    <property type="component" value="Unassembled WGS sequence"/>
</dbReference>
<dbReference type="PANTHER" id="PTHR11487:SF0">
    <property type="entry name" value="S-ACYL FATTY ACID SYNTHASE THIOESTERASE, MEDIUM CHAIN"/>
    <property type="match status" value="1"/>
</dbReference>
<evidence type="ECO:0000313" key="4">
    <source>
        <dbReference type="Proteomes" id="UP000612585"/>
    </source>
</evidence>
<feature type="domain" description="Thioesterase" evidence="2">
    <location>
        <begin position="17"/>
        <end position="233"/>
    </location>
</feature>
<reference evidence="3" key="1">
    <citation type="submission" date="2021-01" db="EMBL/GenBank/DDBJ databases">
        <title>Whole genome shotgun sequence of Virgisporangium aurantiacum NBRC 16421.</title>
        <authorList>
            <person name="Komaki H."/>
            <person name="Tamura T."/>
        </authorList>
    </citation>
    <scope>NUCLEOTIDE SEQUENCE</scope>
    <source>
        <strain evidence="3">NBRC 16421</strain>
    </source>
</reference>
<dbReference type="Gene3D" id="3.40.50.1820">
    <property type="entry name" value="alpha/beta hydrolase"/>
    <property type="match status" value="1"/>
</dbReference>
<sequence length="244" mass="25870">MTDWYVPLRKDGAGDVRVVAFPHAGGGPASLATLAPMFPPHVEPWAVNLPGRQARLAEDPRTDLDGLVDDLAAALAAVPRPYALFGYCSGALLAYLVARHAAAVPARLVVGSFAAPDVAVVPRRLHALPSALFWDRLVAAGGIPAELAGHTDLYPALEPALRADFAMLAGYRHAPAAPVDAPVTVLYGRHDRSLTRGALLGWRRHTTTRPALRELNASHWLVDDAPAEVVRVIAEEIGCDSATA</sequence>
<dbReference type="SUPFAM" id="SSF53474">
    <property type="entry name" value="alpha/beta-Hydrolases"/>
    <property type="match status" value="1"/>
</dbReference>
<dbReference type="InterPro" id="IPR029058">
    <property type="entry name" value="AB_hydrolase_fold"/>
</dbReference>
<gene>
    <name evidence="3" type="ORF">Vau01_038790</name>
</gene>
<dbReference type="InterPro" id="IPR001031">
    <property type="entry name" value="Thioesterase"/>
</dbReference>
<dbReference type="InterPro" id="IPR012223">
    <property type="entry name" value="TEII"/>
</dbReference>
<accession>A0A8J3Z7K6</accession>
<organism evidence="3 4">
    <name type="scientific">Virgisporangium aurantiacum</name>
    <dbReference type="NCBI Taxonomy" id="175570"/>
    <lineage>
        <taxon>Bacteria</taxon>
        <taxon>Bacillati</taxon>
        <taxon>Actinomycetota</taxon>
        <taxon>Actinomycetes</taxon>
        <taxon>Micromonosporales</taxon>
        <taxon>Micromonosporaceae</taxon>
        <taxon>Virgisporangium</taxon>
    </lineage>
</organism>
<protein>
    <submittedName>
        <fullName evidence="3">Thioesterase</fullName>
    </submittedName>
</protein>
<dbReference type="AlphaFoldDB" id="A0A8J3Z7K6"/>
<proteinExistence type="inferred from homology"/>
<dbReference type="RefSeq" id="WP_203994592.1">
    <property type="nucleotide sequence ID" value="NZ_BOPG01000024.1"/>
</dbReference>
<comment type="similarity">
    <text evidence="1">Belongs to the thioesterase family.</text>
</comment>
<evidence type="ECO:0000313" key="3">
    <source>
        <dbReference type="EMBL" id="GIJ56363.1"/>
    </source>
</evidence>
<dbReference type="Pfam" id="PF00975">
    <property type="entry name" value="Thioesterase"/>
    <property type="match status" value="1"/>
</dbReference>
<dbReference type="GO" id="GO:0008610">
    <property type="term" value="P:lipid biosynthetic process"/>
    <property type="evidence" value="ECO:0007669"/>
    <property type="project" value="TreeGrafter"/>
</dbReference>
<dbReference type="PANTHER" id="PTHR11487">
    <property type="entry name" value="THIOESTERASE"/>
    <property type="match status" value="1"/>
</dbReference>
<keyword evidence="4" id="KW-1185">Reference proteome</keyword>
<evidence type="ECO:0000256" key="1">
    <source>
        <dbReference type="ARBA" id="ARBA00007169"/>
    </source>
</evidence>